<keyword evidence="2" id="KW-1185">Reference proteome</keyword>
<proteinExistence type="predicted"/>
<dbReference type="AlphaFoldDB" id="A0A5J4KVK4"/>
<evidence type="ECO:0000313" key="1">
    <source>
        <dbReference type="EMBL" id="GER90550.1"/>
    </source>
</evidence>
<reference evidence="1 2" key="1">
    <citation type="submission" date="2019-10" db="EMBL/GenBank/DDBJ databases">
        <title>Dictyobacter vulcani sp. nov., within the class Ktedonobacteria, isolated from soil of volcanic Mt. Zao.</title>
        <authorList>
            <person name="Zheng Y."/>
            <person name="Wang C.M."/>
            <person name="Sakai Y."/>
            <person name="Abe K."/>
            <person name="Yokota A."/>
            <person name="Yabe S."/>
        </authorList>
    </citation>
    <scope>NUCLEOTIDE SEQUENCE [LARGE SCALE GENOMIC DNA]</scope>
    <source>
        <strain evidence="1 2">W12</strain>
    </source>
</reference>
<organism evidence="1 2">
    <name type="scientific">Dictyobacter vulcani</name>
    <dbReference type="NCBI Taxonomy" id="2607529"/>
    <lineage>
        <taxon>Bacteria</taxon>
        <taxon>Bacillati</taxon>
        <taxon>Chloroflexota</taxon>
        <taxon>Ktedonobacteria</taxon>
        <taxon>Ktedonobacterales</taxon>
        <taxon>Dictyobacteraceae</taxon>
        <taxon>Dictyobacter</taxon>
    </lineage>
</organism>
<gene>
    <name evidence="1" type="ORF">KDW_47120</name>
</gene>
<comment type="caution">
    <text evidence="1">The sequence shown here is derived from an EMBL/GenBank/DDBJ whole genome shotgun (WGS) entry which is preliminary data.</text>
</comment>
<accession>A0A5J4KVK4</accession>
<name>A0A5J4KVK4_9CHLR</name>
<evidence type="ECO:0000313" key="2">
    <source>
        <dbReference type="Proteomes" id="UP000326912"/>
    </source>
</evidence>
<dbReference type="EMBL" id="BKZW01000002">
    <property type="protein sequence ID" value="GER90550.1"/>
    <property type="molecule type" value="Genomic_DNA"/>
</dbReference>
<protein>
    <submittedName>
        <fullName evidence="1">Uncharacterized protein</fullName>
    </submittedName>
</protein>
<sequence length="83" mass="9480">MRFYWSFDEMSLIINIDDKDGDLETIRLAAQLPSASELRRLNKELRAGTIQLDWSAVAHDVTPEDLAPLLKGLIFQMISSCWV</sequence>
<dbReference type="Proteomes" id="UP000326912">
    <property type="component" value="Unassembled WGS sequence"/>
</dbReference>